<dbReference type="Proteomes" id="UP001597180">
    <property type="component" value="Unassembled WGS sequence"/>
</dbReference>
<evidence type="ECO:0000313" key="2">
    <source>
        <dbReference type="Proteomes" id="UP001597180"/>
    </source>
</evidence>
<dbReference type="RefSeq" id="WP_345594825.1">
    <property type="nucleotide sequence ID" value="NZ_BAABJG010000055.1"/>
</dbReference>
<gene>
    <name evidence="1" type="ORF">ACFQ4B_06020</name>
</gene>
<name>A0ABW3UGK8_9BACL</name>
<sequence>MKTIEGSLIFIGENKNTGALEISKAFDISTDEAIEILYEAIRALEENRPPID</sequence>
<organism evidence="1 2">
    <name type="scientific">Paenibacillus vulneris</name>
    <dbReference type="NCBI Taxonomy" id="1133364"/>
    <lineage>
        <taxon>Bacteria</taxon>
        <taxon>Bacillati</taxon>
        <taxon>Bacillota</taxon>
        <taxon>Bacilli</taxon>
        <taxon>Bacillales</taxon>
        <taxon>Paenibacillaceae</taxon>
        <taxon>Paenibacillus</taxon>
    </lineage>
</organism>
<comment type="caution">
    <text evidence="1">The sequence shown here is derived from an EMBL/GenBank/DDBJ whole genome shotgun (WGS) entry which is preliminary data.</text>
</comment>
<reference evidence="2" key="1">
    <citation type="journal article" date="2019" name="Int. J. Syst. Evol. Microbiol.">
        <title>The Global Catalogue of Microorganisms (GCM) 10K type strain sequencing project: providing services to taxonomists for standard genome sequencing and annotation.</title>
        <authorList>
            <consortium name="The Broad Institute Genomics Platform"/>
            <consortium name="The Broad Institute Genome Sequencing Center for Infectious Disease"/>
            <person name="Wu L."/>
            <person name="Ma J."/>
        </authorList>
    </citation>
    <scope>NUCLEOTIDE SEQUENCE [LARGE SCALE GENOMIC DNA]</scope>
    <source>
        <strain evidence="2">CCUG 53270</strain>
    </source>
</reference>
<accession>A0ABW3UGK8</accession>
<dbReference type="EMBL" id="JBHTLU010000012">
    <property type="protein sequence ID" value="MFD1219666.1"/>
    <property type="molecule type" value="Genomic_DNA"/>
</dbReference>
<proteinExistence type="predicted"/>
<protein>
    <submittedName>
        <fullName evidence="1">Uncharacterized protein</fullName>
    </submittedName>
</protein>
<keyword evidence="2" id="KW-1185">Reference proteome</keyword>
<evidence type="ECO:0000313" key="1">
    <source>
        <dbReference type="EMBL" id="MFD1219666.1"/>
    </source>
</evidence>